<proteinExistence type="predicted"/>
<gene>
    <name evidence="2" type="ORF">KEC16_13450</name>
</gene>
<evidence type="ECO:0000256" key="1">
    <source>
        <dbReference type="SAM" id="MobiDB-lite"/>
    </source>
</evidence>
<dbReference type="EMBL" id="JAGTUF010000013">
    <property type="protein sequence ID" value="MBR9972724.1"/>
    <property type="molecule type" value="Genomic_DNA"/>
</dbReference>
<reference evidence="2 3" key="1">
    <citation type="submission" date="2021-04" db="EMBL/GenBank/DDBJ databases">
        <title>Magnetospirillum sulfuroxidans sp. nov., a facultative chemolithoautotrophic sulfur-oxidizing alphaproteobacterium isolated from freshwater sediment and proposals for Paramagetospirillum gen. nov., and Magnetospirillaceae fam. nov.</title>
        <authorList>
            <person name="Koziaeva V."/>
            <person name="Geelhoed J.S."/>
            <person name="Sorokin D.Y."/>
            <person name="Grouzdev D.S."/>
        </authorList>
    </citation>
    <scope>NUCLEOTIDE SEQUENCE [LARGE SCALE GENOMIC DNA]</scope>
    <source>
        <strain evidence="2 3">J10</strain>
    </source>
</reference>
<comment type="caution">
    <text evidence="2">The sequence shown here is derived from an EMBL/GenBank/DDBJ whole genome shotgun (WGS) entry which is preliminary data.</text>
</comment>
<protein>
    <submittedName>
        <fullName evidence="2">Uncharacterized protein</fullName>
    </submittedName>
</protein>
<name>A0ABS5IEF8_9PROT</name>
<organism evidence="2 3">
    <name type="scientific">Magnetospirillum sulfuroxidans</name>
    <dbReference type="NCBI Taxonomy" id="611300"/>
    <lineage>
        <taxon>Bacteria</taxon>
        <taxon>Pseudomonadati</taxon>
        <taxon>Pseudomonadota</taxon>
        <taxon>Alphaproteobacteria</taxon>
        <taxon>Rhodospirillales</taxon>
        <taxon>Rhodospirillaceae</taxon>
        <taxon>Magnetospirillum</taxon>
    </lineage>
</organism>
<feature type="compositionally biased region" description="Pro residues" evidence="1">
    <location>
        <begin position="54"/>
        <end position="64"/>
    </location>
</feature>
<dbReference type="RefSeq" id="WP_211549773.1">
    <property type="nucleotide sequence ID" value="NZ_JAGTUF010000013.1"/>
</dbReference>
<keyword evidence="3" id="KW-1185">Reference proteome</keyword>
<feature type="region of interest" description="Disordered" evidence="1">
    <location>
        <begin position="51"/>
        <end position="72"/>
    </location>
</feature>
<dbReference type="Proteomes" id="UP000680714">
    <property type="component" value="Unassembled WGS sequence"/>
</dbReference>
<sequence length="167" mass="18319">MSASSTIQAGIRDRLLHRLRALMARTVVNGASPDEELVAARMTAKVIAQLDGSAPPPAQPPPPNWAQAERDSREYQQLLEKSTTETLLKNAVQELALEQINRVAPPRRRQPGEYLERVGIHDLLDAHLGMALSVGGNRMAHDILARAIDELVYEGQLPAHMDIPAGR</sequence>
<accession>A0ABS5IEF8</accession>
<evidence type="ECO:0000313" key="2">
    <source>
        <dbReference type="EMBL" id="MBR9972724.1"/>
    </source>
</evidence>
<evidence type="ECO:0000313" key="3">
    <source>
        <dbReference type="Proteomes" id="UP000680714"/>
    </source>
</evidence>